<evidence type="ECO:0000259" key="1">
    <source>
        <dbReference type="Pfam" id="PF03992"/>
    </source>
</evidence>
<dbReference type="RefSeq" id="WP_201917150.1">
    <property type="nucleotide sequence ID" value="NZ_JAERQG010000001.1"/>
</dbReference>
<keyword evidence="2" id="KW-0560">Oxidoreductase</keyword>
<comment type="caution">
    <text evidence="2">The sequence shown here is derived from an EMBL/GenBank/DDBJ whole genome shotgun (WGS) entry which is preliminary data.</text>
</comment>
<dbReference type="PANTHER" id="PTHR37811:SF2">
    <property type="entry name" value="ABM DOMAIN-CONTAINING PROTEIN"/>
    <property type="match status" value="1"/>
</dbReference>
<evidence type="ECO:0000313" key="3">
    <source>
        <dbReference type="Proteomes" id="UP000642920"/>
    </source>
</evidence>
<accession>A0A937A7W6</accession>
<gene>
    <name evidence="2" type="ORF">JKP34_01930</name>
</gene>
<dbReference type="Gene3D" id="3.30.70.100">
    <property type="match status" value="1"/>
</dbReference>
<keyword evidence="2" id="KW-0503">Monooxygenase</keyword>
<dbReference type="GO" id="GO:0004497">
    <property type="term" value="F:monooxygenase activity"/>
    <property type="evidence" value="ECO:0007669"/>
    <property type="project" value="UniProtKB-KW"/>
</dbReference>
<feature type="domain" description="ABM" evidence="1">
    <location>
        <begin position="21"/>
        <end position="78"/>
    </location>
</feature>
<sequence length="103" mass="11975">MINSELPYYAVIFTSVKTNDDKGYQQMADLMERLASEQKGFLGIESARNEIGITVSYWKSLEAIKLWKAHIDHQAAQKLGREKWYASYTVRIAKVEKEYSHEK</sequence>
<protein>
    <submittedName>
        <fullName evidence="2">Antibiotic biosynthesis monooxygenase</fullName>
    </submittedName>
</protein>
<dbReference type="Pfam" id="PF03992">
    <property type="entry name" value="ABM"/>
    <property type="match status" value="1"/>
</dbReference>
<dbReference type="PANTHER" id="PTHR37811">
    <property type="entry name" value="BLL5343 PROTEIN"/>
    <property type="match status" value="1"/>
</dbReference>
<dbReference type="SUPFAM" id="SSF54909">
    <property type="entry name" value="Dimeric alpha+beta barrel"/>
    <property type="match status" value="1"/>
</dbReference>
<proteinExistence type="predicted"/>
<dbReference type="Proteomes" id="UP000642920">
    <property type="component" value="Unassembled WGS sequence"/>
</dbReference>
<dbReference type="AlphaFoldDB" id="A0A937A7W6"/>
<organism evidence="2 3">
    <name type="scientific">Marivirga atlantica</name>
    <dbReference type="NCBI Taxonomy" id="1548457"/>
    <lineage>
        <taxon>Bacteria</taxon>
        <taxon>Pseudomonadati</taxon>
        <taxon>Bacteroidota</taxon>
        <taxon>Cytophagia</taxon>
        <taxon>Cytophagales</taxon>
        <taxon>Marivirgaceae</taxon>
        <taxon>Marivirga</taxon>
    </lineage>
</organism>
<name>A0A937A7W6_9BACT</name>
<dbReference type="InterPro" id="IPR052936">
    <property type="entry name" value="Jasmonate_Hydroxylase-like"/>
</dbReference>
<dbReference type="InterPro" id="IPR007138">
    <property type="entry name" value="ABM_dom"/>
</dbReference>
<reference evidence="2" key="1">
    <citation type="submission" date="2021-01" db="EMBL/GenBank/DDBJ databases">
        <title>Marivirga sp. nov., isolated from intertidal surface sediments.</title>
        <authorList>
            <person name="Zhang M."/>
        </authorList>
    </citation>
    <scope>NUCLEOTIDE SEQUENCE</scope>
    <source>
        <strain evidence="2">SM1354</strain>
    </source>
</reference>
<evidence type="ECO:0000313" key="2">
    <source>
        <dbReference type="EMBL" id="MBL0763991.1"/>
    </source>
</evidence>
<dbReference type="InterPro" id="IPR011008">
    <property type="entry name" value="Dimeric_a/b-barrel"/>
</dbReference>
<dbReference type="EMBL" id="JAERQG010000001">
    <property type="protein sequence ID" value="MBL0763991.1"/>
    <property type="molecule type" value="Genomic_DNA"/>
</dbReference>
<keyword evidence="3" id="KW-1185">Reference proteome</keyword>